<reference evidence="1 2" key="1">
    <citation type="submission" date="2007-03" db="EMBL/GenBank/DDBJ databases">
        <authorList>
            <person name="Stal L."/>
            <person name="Ferriera S."/>
            <person name="Johnson J."/>
            <person name="Kravitz S."/>
            <person name="Beeson K."/>
            <person name="Sutton G."/>
            <person name="Rogers Y.-H."/>
            <person name="Friedman R."/>
            <person name="Frazier M."/>
            <person name="Venter J.C."/>
        </authorList>
    </citation>
    <scope>NUCLEOTIDE SEQUENCE [LARGE SCALE GENOMIC DNA]</scope>
    <source>
        <strain evidence="1 2">CCY0110</strain>
    </source>
</reference>
<proteinExistence type="predicted"/>
<sequence>MGKRGIRGTTIAELRWPMEDPGYVDLAKEWPLNLTTTALKLVWQGYEILEEDILSKVDCTKANKQIEKSLSSLLERRIRRRMTGYETFDVQHEVPETETSYSDQAQPPTYDIAFILRENERIILPLEAKVLRTDNYLSKYITEINENFLTCRYAPFSREGGMLGYLLKGSPDKAFKNIAEKTPCTLSDKPDFRNRHHKISEHQRSVPESKPYPLNFRCHHLILQVIK</sequence>
<protein>
    <submittedName>
        <fullName evidence="1">Uncharacterized protein</fullName>
    </submittedName>
</protein>
<dbReference type="OrthoDB" id="8446452at2"/>
<dbReference type="eggNOG" id="ENOG503276T">
    <property type="taxonomic scope" value="Bacteria"/>
</dbReference>
<comment type="caution">
    <text evidence="1">The sequence shown here is derived from an EMBL/GenBank/DDBJ whole genome shotgun (WGS) entry which is preliminary data.</text>
</comment>
<dbReference type="RefSeq" id="WP_008276598.1">
    <property type="nucleotide sequence ID" value="NZ_AAXW01000027.1"/>
</dbReference>
<evidence type="ECO:0000313" key="1">
    <source>
        <dbReference type="EMBL" id="EAZ90279.1"/>
    </source>
</evidence>
<name>A3IT94_9CHRO</name>
<evidence type="ECO:0000313" key="2">
    <source>
        <dbReference type="Proteomes" id="UP000003781"/>
    </source>
</evidence>
<dbReference type="EMBL" id="AAXW01000027">
    <property type="protein sequence ID" value="EAZ90279.1"/>
    <property type="molecule type" value="Genomic_DNA"/>
</dbReference>
<gene>
    <name evidence="1" type="ORF">CY0110_04121</name>
</gene>
<organism evidence="1 2">
    <name type="scientific">Crocosphaera chwakensis CCY0110</name>
    <dbReference type="NCBI Taxonomy" id="391612"/>
    <lineage>
        <taxon>Bacteria</taxon>
        <taxon>Bacillati</taxon>
        <taxon>Cyanobacteriota</taxon>
        <taxon>Cyanophyceae</taxon>
        <taxon>Oscillatoriophycideae</taxon>
        <taxon>Chroococcales</taxon>
        <taxon>Aphanothecaceae</taxon>
        <taxon>Crocosphaera</taxon>
        <taxon>Crocosphaera chwakensis</taxon>
    </lineage>
</organism>
<accession>A3IT94</accession>
<dbReference type="Proteomes" id="UP000003781">
    <property type="component" value="Unassembled WGS sequence"/>
</dbReference>
<keyword evidence="2" id="KW-1185">Reference proteome</keyword>
<dbReference type="AlphaFoldDB" id="A3IT94"/>